<dbReference type="RefSeq" id="WP_090958320.1">
    <property type="nucleotide sequence ID" value="NZ_FOOA01000001.1"/>
</dbReference>
<dbReference type="Proteomes" id="UP000531216">
    <property type="component" value="Unassembled WGS sequence"/>
</dbReference>
<keyword evidence="1" id="KW-1133">Transmembrane helix</keyword>
<keyword evidence="1" id="KW-0472">Membrane</keyword>
<evidence type="ECO:0000313" key="2">
    <source>
        <dbReference type="EMBL" id="MBB3934439.1"/>
    </source>
</evidence>
<organism evidence="2 3">
    <name type="scientific">Aureimonas phyllosphaerae</name>
    <dbReference type="NCBI Taxonomy" id="1166078"/>
    <lineage>
        <taxon>Bacteria</taxon>
        <taxon>Pseudomonadati</taxon>
        <taxon>Pseudomonadota</taxon>
        <taxon>Alphaproteobacteria</taxon>
        <taxon>Hyphomicrobiales</taxon>
        <taxon>Aurantimonadaceae</taxon>
        <taxon>Aureimonas</taxon>
    </lineage>
</organism>
<dbReference type="OrthoDB" id="7869382at2"/>
<name>A0A7W6FSR9_9HYPH</name>
<evidence type="ECO:0000313" key="3">
    <source>
        <dbReference type="Proteomes" id="UP000531216"/>
    </source>
</evidence>
<dbReference type="AlphaFoldDB" id="A0A7W6FSR9"/>
<protein>
    <submittedName>
        <fullName evidence="2">Uncharacterized protein</fullName>
    </submittedName>
</protein>
<accession>A0A7W6FSR9</accession>
<evidence type="ECO:0000256" key="1">
    <source>
        <dbReference type="SAM" id="Phobius"/>
    </source>
</evidence>
<comment type="caution">
    <text evidence="2">The sequence shown here is derived from an EMBL/GenBank/DDBJ whole genome shotgun (WGS) entry which is preliminary data.</text>
</comment>
<keyword evidence="1" id="KW-0812">Transmembrane</keyword>
<gene>
    <name evidence="2" type="ORF">GGR05_000550</name>
</gene>
<proteinExistence type="predicted"/>
<sequence>MTGNNEAAGAPNDPAFEKVRRKMVRLLAISIAVLFVGLIAVLSAVVYRTKDGEGAQRAAGTLPPVAIGAGVRVVATALSGDNALLTVEAADGTQSLVLIDLGSGTLAARYPLSAVEPPAQTAQ</sequence>
<reference evidence="2 3" key="1">
    <citation type="submission" date="2020-08" db="EMBL/GenBank/DDBJ databases">
        <title>Genomic Encyclopedia of Type Strains, Phase IV (KMG-IV): sequencing the most valuable type-strain genomes for metagenomic binning, comparative biology and taxonomic classification.</title>
        <authorList>
            <person name="Goeker M."/>
        </authorList>
    </citation>
    <scope>NUCLEOTIDE SEQUENCE [LARGE SCALE GENOMIC DNA]</scope>
    <source>
        <strain evidence="2 3">DSM 25024</strain>
    </source>
</reference>
<dbReference type="EMBL" id="JACIDO010000001">
    <property type="protein sequence ID" value="MBB3934439.1"/>
    <property type="molecule type" value="Genomic_DNA"/>
</dbReference>
<keyword evidence="3" id="KW-1185">Reference proteome</keyword>
<feature type="transmembrane region" description="Helical" evidence="1">
    <location>
        <begin position="26"/>
        <end position="47"/>
    </location>
</feature>